<gene>
    <name evidence="1" type="ORF">AIOL_001061</name>
</gene>
<name>A0A0J9E2V5_9RHOB</name>
<dbReference type="STRING" id="1675527.AIOL_001061"/>
<comment type="caution">
    <text evidence="1">The sequence shown here is derived from an EMBL/GenBank/DDBJ whole genome shotgun (WGS) entry which is preliminary data.</text>
</comment>
<dbReference type="RefSeq" id="WP_049642038.1">
    <property type="nucleotide sequence ID" value="NZ_LFTY01000002.1"/>
</dbReference>
<accession>A0A0J9E2V5</accession>
<dbReference type="Proteomes" id="UP000037178">
    <property type="component" value="Unassembled WGS sequence"/>
</dbReference>
<organism evidence="1 2">
    <name type="scientific">Candidatus Rhodobacter oscarellae</name>
    <dbReference type="NCBI Taxonomy" id="1675527"/>
    <lineage>
        <taxon>Bacteria</taxon>
        <taxon>Pseudomonadati</taxon>
        <taxon>Pseudomonadota</taxon>
        <taxon>Alphaproteobacteria</taxon>
        <taxon>Rhodobacterales</taxon>
        <taxon>Rhodobacter group</taxon>
        <taxon>Rhodobacter</taxon>
    </lineage>
</organism>
<evidence type="ECO:0000313" key="1">
    <source>
        <dbReference type="EMBL" id="KMW56109.1"/>
    </source>
</evidence>
<dbReference type="EMBL" id="LFTY01000002">
    <property type="protein sequence ID" value="KMW56109.1"/>
    <property type="molecule type" value="Genomic_DNA"/>
</dbReference>
<dbReference type="AlphaFoldDB" id="A0A0J9E2V5"/>
<protein>
    <submittedName>
        <fullName evidence="1">Uncharacterized protein</fullName>
    </submittedName>
</protein>
<dbReference type="OrthoDB" id="7658483at2"/>
<proteinExistence type="predicted"/>
<evidence type="ECO:0000313" key="2">
    <source>
        <dbReference type="Proteomes" id="UP000037178"/>
    </source>
</evidence>
<sequence>MPNTWIVEQSETRVLVTRRKPVRWDVSARAEFPPCKALRLAHQIRQDMWRELQKIKGFCPAVEVELGEVFQVRAGGRVARHVHPLASEWVEDLLNSNTHRRRWLAYAKART</sequence>
<reference evidence="1 2" key="1">
    <citation type="submission" date="2015-06" db="EMBL/GenBank/DDBJ databases">
        <title>Draft genome sequence of an Alphaproteobacteria species associated to the Mediterranean sponge Oscarella lobularis.</title>
        <authorList>
            <person name="Jourda C."/>
            <person name="Santini S."/>
            <person name="Claverie J.-M."/>
        </authorList>
    </citation>
    <scope>NUCLEOTIDE SEQUENCE [LARGE SCALE GENOMIC DNA]</scope>
    <source>
        <strain evidence="1">IGS</strain>
    </source>
</reference>
<keyword evidence="2" id="KW-1185">Reference proteome</keyword>
<dbReference type="PATRIC" id="fig|1675527.3.peg.1131"/>